<keyword evidence="6 7" id="KW-0804">Transcription</keyword>
<feature type="region of interest" description="Disordered" evidence="9">
    <location>
        <begin position="1"/>
        <end position="22"/>
    </location>
</feature>
<dbReference type="SUPFAM" id="SSF50249">
    <property type="entry name" value="Nucleic acid-binding proteins"/>
    <property type="match status" value="1"/>
</dbReference>
<dbReference type="Pfam" id="PF07497">
    <property type="entry name" value="Rho_RNA_bind"/>
    <property type="match status" value="1"/>
</dbReference>
<dbReference type="STRING" id="980251.GCA_001642875_01139"/>
<dbReference type="SUPFAM" id="SSF52540">
    <property type="entry name" value="P-loop containing nucleoside triphosphate hydrolases"/>
    <property type="match status" value="1"/>
</dbReference>
<comment type="subunit">
    <text evidence="7">Homohexamer. The homohexamer assembles into an open ring structure.</text>
</comment>
<dbReference type="EMBL" id="CP042912">
    <property type="protein sequence ID" value="QEG24510.1"/>
    <property type="molecule type" value="Genomic_DNA"/>
</dbReference>
<keyword evidence="4 7" id="KW-0694">RNA-binding</keyword>
<keyword evidence="7" id="KW-0067">ATP-binding</keyword>
<dbReference type="GO" id="GO:0008186">
    <property type="term" value="F:ATP-dependent activity, acting on RNA"/>
    <property type="evidence" value="ECO:0007669"/>
    <property type="project" value="InterPro"/>
</dbReference>
<dbReference type="GO" id="GO:0004386">
    <property type="term" value="F:helicase activity"/>
    <property type="evidence" value="ECO:0007669"/>
    <property type="project" value="UniProtKB-UniRule"/>
</dbReference>
<accession>A0A5B9PGX2</accession>
<reference evidence="11 12" key="1">
    <citation type="submission" date="2019-08" db="EMBL/GenBank/DDBJ databases">
        <title>Deep-cultivation of Planctomycetes and their phenomic and genomic characterization uncovers novel biology.</title>
        <authorList>
            <person name="Wiegand S."/>
            <person name="Jogler M."/>
            <person name="Boedeker C."/>
            <person name="Pinto D."/>
            <person name="Vollmers J."/>
            <person name="Rivas-Marin E."/>
            <person name="Kohn T."/>
            <person name="Peeters S.H."/>
            <person name="Heuer A."/>
            <person name="Rast P."/>
            <person name="Oberbeckmann S."/>
            <person name="Bunk B."/>
            <person name="Jeske O."/>
            <person name="Meyerdierks A."/>
            <person name="Storesund J.E."/>
            <person name="Kallscheuer N."/>
            <person name="Luecker S."/>
            <person name="Lage O.M."/>
            <person name="Pohl T."/>
            <person name="Merkel B.J."/>
            <person name="Hornburger P."/>
            <person name="Mueller R.-W."/>
            <person name="Bruemmer F."/>
            <person name="Labrenz M."/>
            <person name="Spormann A.M."/>
            <person name="Op den Camp H."/>
            <person name="Overmann J."/>
            <person name="Amann R."/>
            <person name="Jetten M.S.M."/>
            <person name="Mascher T."/>
            <person name="Medema M.H."/>
            <person name="Devos D.P."/>
            <person name="Kaster A.-K."/>
            <person name="Ovreas L."/>
            <person name="Rohde M."/>
            <person name="Galperin M.Y."/>
            <person name="Jogler C."/>
        </authorList>
    </citation>
    <scope>NUCLEOTIDE SEQUENCE [LARGE SCALE GENOMIC DNA]</scope>
    <source>
        <strain evidence="11 12">FC18</strain>
    </source>
</reference>
<comment type="similarity">
    <text evidence="7 8">Belongs to the Rho family.</text>
</comment>
<dbReference type="HAMAP" id="MF_01884">
    <property type="entry name" value="Rho"/>
    <property type="match status" value="1"/>
</dbReference>
<dbReference type="InterPro" id="IPR011113">
    <property type="entry name" value="Rho_RNA-bd"/>
</dbReference>
<name>A0A5B9PGX2_9BACT</name>
<feature type="domain" description="Rho RNA-BD" evidence="10">
    <location>
        <begin position="75"/>
        <end position="150"/>
    </location>
</feature>
<dbReference type="SMART" id="SM00357">
    <property type="entry name" value="CSP"/>
    <property type="match status" value="1"/>
</dbReference>
<protein>
    <recommendedName>
        <fullName evidence="7">Transcription termination factor Rho</fullName>
        <ecNumber evidence="7">3.6.4.-</ecNumber>
    </recommendedName>
    <alternativeName>
        <fullName evidence="7">ATP-dependent helicase Rho</fullName>
    </alternativeName>
</protein>
<sequence length="437" mass="48389">MAVGKTSNPKPDSAASANRDSDTVDTFVDVSEYQKLDDRQLNALLSQHKISVDKDASSAGKIRAVIDRQISLGHKLVGAGTLQVLPDGFGFLRSRWFNYLGGPDDIYVSPSQIRKFSLTNGDLVSGQIRPPKENERFFALLRVLKVNDMEPSKAIEAPEFDDLSPLAPNRQILTGAPDSDDSCRIVDLVSPIGFGQRGIIVSPPRSGKTRMVEQLCQGMLNSDSNVYAYVLLVDQRPEEITELERKLNGPRCEVISSVFDESSFRHHDVAMMVLEKAKRMVELGEHVVIFLDSLTNLARFELGPGYLANRLEPDSLPRTRSFLASARLTEEAGSLTIIGTLTTNSTNELDDLIAEILRSTSNMEIQLDHELVKRRIWPAINVHLSQCQQEEVLLGDQYGAVCKLRRKLGDLSAPEAMDLLLSKIESSDSNEKLLGDL</sequence>
<dbReference type="InterPro" id="IPR027417">
    <property type="entry name" value="P-loop_NTPase"/>
</dbReference>
<dbReference type="InterPro" id="IPR004665">
    <property type="entry name" value="Term_rho"/>
</dbReference>
<evidence type="ECO:0000313" key="12">
    <source>
        <dbReference type="Proteomes" id="UP000322214"/>
    </source>
</evidence>
<dbReference type="NCBIfam" id="NF006886">
    <property type="entry name" value="PRK09376.1"/>
    <property type="match status" value="1"/>
</dbReference>
<evidence type="ECO:0000256" key="5">
    <source>
        <dbReference type="ARBA" id="ARBA00023015"/>
    </source>
</evidence>
<feature type="binding site" evidence="7">
    <location>
        <position position="236"/>
    </location>
    <ligand>
        <name>ATP</name>
        <dbReference type="ChEBI" id="CHEBI:30616"/>
    </ligand>
</feature>
<keyword evidence="3 7" id="KW-0347">Helicase</keyword>
<dbReference type="AlphaFoldDB" id="A0A5B9PGX2"/>
<dbReference type="PANTHER" id="PTHR46425">
    <property type="entry name" value="TRANSCRIPTION TERMINATION FACTOR RHO"/>
    <property type="match status" value="1"/>
</dbReference>
<dbReference type="OrthoDB" id="9805197at2"/>
<feature type="compositionally biased region" description="Polar residues" evidence="9">
    <location>
        <begin position="1"/>
        <end position="18"/>
    </location>
</feature>
<dbReference type="KEGG" id="mff:MFFC18_44300"/>
<dbReference type="InterPro" id="IPR012340">
    <property type="entry name" value="NA-bd_OB-fold"/>
</dbReference>
<comment type="caution">
    <text evidence="7">Lacks conserved residue(s) required for the propagation of feature annotation.</text>
</comment>
<evidence type="ECO:0000256" key="9">
    <source>
        <dbReference type="SAM" id="MobiDB-lite"/>
    </source>
</evidence>
<evidence type="ECO:0000256" key="3">
    <source>
        <dbReference type="ARBA" id="ARBA00022806"/>
    </source>
</evidence>
<dbReference type="GO" id="GO:0005524">
    <property type="term" value="F:ATP binding"/>
    <property type="evidence" value="ECO:0007669"/>
    <property type="project" value="UniProtKB-UniRule"/>
</dbReference>
<dbReference type="GO" id="GO:0003723">
    <property type="term" value="F:RNA binding"/>
    <property type="evidence" value="ECO:0007669"/>
    <property type="project" value="UniProtKB-UniRule"/>
</dbReference>
<dbReference type="GO" id="GO:0006353">
    <property type="term" value="P:DNA-templated transcription termination"/>
    <property type="evidence" value="ECO:0007669"/>
    <property type="project" value="UniProtKB-UniRule"/>
</dbReference>
<keyword evidence="1 7" id="KW-0806">Transcription termination</keyword>
<evidence type="ECO:0000256" key="2">
    <source>
        <dbReference type="ARBA" id="ARBA00022801"/>
    </source>
</evidence>
<evidence type="ECO:0000313" key="11">
    <source>
        <dbReference type="EMBL" id="QEG24510.1"/>
    </source>
</evidence>
<dbReference type="InterPro" id="IPR011129">
    <property type="entry name" value="CSD"/>
</dbReference>
<dbReference type="Pfam" id="PF00006">
    <property type="entry name" value="ATP-synt_ab"/>
    <property type="match status" value="1"/>
</dbReference>
<feature type="binding site" evidence="7">
    <location>
        <begin position="193"/>
        <end position="198"/>
    </location>
    <ligand>
        <name>ATP</name>
        <dbReference type="ChEBI" id="CHEBI:30616"/>
    </ligand>
</feature>
<dbReference type="Proteomes" id="UP000322214">
    <property type="component" value="Chromosome"/>
</dbReference>
<dbReference type="PROSITE" id="PS51856">
    <property type="entry name" value="RHO_RNA_BD"/>
    <property type="match status" value="1"/>
</dbReference>
<dbReference type="InterPro" id="IPR000194">
    <property type="entry name" value="ATPase_F1/V1/A1_a/bsu_nucl-bd"/>
</dbReference>
<dbReference type="CDD" id="cd04459">
    <property type="entry name" value="Rho_CSD"/>
    <property type="match status" value="1"/>
</dbReference>
<comment type="function">
    <text evidence="7">Facilitates transcription termination by a mechanism that involves Rho binding to the nascent RNA, activation of Rho's RNA-dependent ATPase activity, and release of the mRNA from the DNA template.</text>
</comment>
<evidence type="ECO:0000256" key="6">
    <source>
        <dbReference type="ARBA" id="ARBA00023163"/>
    </source>
</evidence>
<keyword evidence="12" id="KW-1185">Reference proteome</keyword>
<evidence type="ECO:0000256" key="7">
    <source>
        <dbReference type="HAMAP-Rule" id="MF_01884"/>
    </source>
</evidence>
<feature type="binding site" evidence="7">
    <location>
        <begin position="205"/>
        <end position="210"/>
    </location>
    <ligand>
        <name>ATP</name>
        <dbReference type="ChEBI" id="CHEBI:30616"/>
    </ligand>
</feature>
<dbReference type="InterPro" id="IPR003593">
    <property type="entry name" value="AAA+_ATPase"/>
</dbReference>
<evidence type="ECO:0000256" key="1">
    <source>
        <dbReference type="ARBA" id="ARBA00022472"/>
    </source>
</evidence>
<evidence type="ECO:0000256" key="8">
    <source>
        <dbReference type="PROSITE-ProRule" id="PRU01203"/>
    </source>
</evidence>
<dbReference type="PANTHER" id="PTHR46425:SF1">
    <property type="entry name" value="TRANSCRIPTION TERMINATION FACTOR RHO"/>
    <property type="match status" value="1"/>
</dbReference>
<dbReference type="Gene3D" id="3.40.50.300">
    <property type="entry name" value="P-loop containing nucleotide triphosphate hydrolases"/>
    <property type="match status" value="1"/>
</dbReference>
<evidence type="ECO:0000259" key="10">
    <source>
        <dbReference type="PROSITE" id="PS51856"/>
    </source>
</evidence>
<dbReference type="RefSeq" id="WP_075083913.1">
    <property type="nucleotide sequence ID" value="NZ_CP042912.1"/>
</dbReference>
<gene>
    <name evidence="7" type="primary">rho</name>
    <name evidence="11" type="ORF">MFFC18_44300</name>
</gene>
<keyword evidence="2 7" id="KW-0378">Hydrolase</keyword>
<evidence type="ECO:0000256" key="4">
    <source>
        <dbReference type="ARBA" id="ARBA00022884"/>
    </source>
</evidence>
<keyword evidence="5 7" id="KW-0805">Transcription regulation</keyword>
<dbReference type="SMART" id="SM00382">
    <property type="entry name" value="AAA"/>
    <property type="match status" value="1"/>
</dbReference>
<dbReference type="Gene3D" id="2.40.50.140">
    <property type="entry name" value="Nucleic acid-binding proteins"/>
    <property type="match status" value="1"/>
</dbReference>
<organism evidence="11 12">
    <name type="scientific">Mariniblastus fucicola</name>
    <dbReference type="NCBI Taxonomy" id="980251"/>
    <lineage>
        <taxon>Bacteria</taxon>
        <taxon>Pseudomonadati</taxon>
        <taxon>Planctomycetota</taxon>
        <taxon>Planctomycetia</taxon>
        <taxon>Pirellulales</taxon>
        <taxon>Pirellulaceae</taxon>
        <taxon>Mariniblastus</taxon>
    </lineage>
</organism>
<dbReference type="GO" id="GO:0005829">
    <property type="term" value="C:cytosol"/>
    <property type="evidence" value="ECO:0007669"/>
    <property type="project" value="UniProtKB-ARBA"/>
</dbReference>
<keyword evidence="7" id="KW-0547">Nucleotide-binding</keyword>
<dbReference type="GO" id="GO:0016787">
    <property type="term" value="F:hydrolase activity"/>
    <property type="evidence" value="ECO:0007669"/>
    <property type="project" value="UniProtKB-KW"/>
</dbReference>
<dbReference type="EC" id="3.6.4.-" evidence="7"/>
<proteinExistence type="inferred from homology"/>